<protein>
    <submittedName>
        <fullName evidence="1">Uncharacterized protein</fullName>
    </submittedName>
</protein>
<evidence type="ECO:0000313" key="1">
    <source>
        <dbReference type="EMBL" id="SOB80732.1"/>
    </source>
</evidence>
<name>A0A285QKZ0_9SPHN</name>
<dbReference type="AlphaFoldDB" id="A0A285QKZ0"/>
<keyword evidence="2" id="KW-1185">Reference proteome</keyword>
<organism evidence="1 2">
    <name type="scientific">Sphingomonas guangdongensis</name>
    <dbReference type="NCBI Taxonomy" id="1141890"/>
    <lineage>
        <taxon>Bacteria</taxon>
        <taxon>Pseudomonadati</taxon>
        <taxon>Pseudomonadota</taxon>
        <taxon>Alphaproteobacteria</taxon>
        <taxon>Sphingomonadales</taxon>
        <taxon>Sphingomonadaceae</taxon>
        <taxon>Sphingomonas</taxon>
    </lineage>
</organism>
<dbReference type="Proteomes" id="UP000219494">
    <property type="component" value="Unassembled WGS sequence"/>
</dbReference>
<sequence length="245" mass="28112">MIQPAGLPPGTVESIVEVVGFVKAASATVIVATIGFALKNWWEFVKLREDRRKRAEDLQYRRDEEDARRKEAVVAAKRGLTELERHMWENSLVMRAMSEELKKSERLPLEYQVRKFSLLPLPDFLTDRELARLEPKPASVLTKLQKMVPNFEREFEQAEKAVVERDLETFRTMLRTLSIKASVGMNKARQFHKDAFGDELIEHEERSPAGTLKPVDYYDPIPRQAAGDHAGGLLAKWLKGDRRGK</sequence>
<dbReference type="RefSeq" id="WP_097063008.1">
    <property type="nucleotide sequence ID" value="NZ_OBMI01000001.1"/>
</dbReference>
<accession>A0A285QKZ0</accession>
<gene>
    <name evidence="1" type="ORF">SAMN06297144_1209</name>
</gene>
<dbReference type="EMBL" id="OBMI01000001">
    <property type="protein sequence ID" value="SOB80732.1"/>
    <property type="molecule type" value="Genomic_DNA"/>
</dbReference>
<reference evidence="1 2" key="1">
    <citation type="submission" date="2017-07" db="EMBL/GenBank/DDBJ databases">
        <authorList>
            <person name="Sun Z.S."/>
            <person name="Albrecht U."/>
            <person name="Echele G."/>
            <person name="Lee C.C."/>
        </authorList>
    </citation>
    <scope>NUCLEOTIDE SEQUENCE [LARGE SCALE GENOMIC DNA]</scope>
    <source>
        <strain evidence="1 2">CGMCC 1.12672</strain>
    </source>
</reference>
<proteinExistence type="predicted"/>
<evidence type="ECO:0000313" key="2">
    <source>
        <dbReference type="Proteomes" id="UP000219494"/>
    </source>
</evidence>